<feature type="domain" description="Shedu protein SduA C-terminal" evidence="1">
    <location>
        <begin position="172"/>
        <end position="322"/>
    </location>
</feature>
<proteinExistence type="predicted"/>
<accession>A0A640V0E2</accession>
<keyword evidence="3" id="KW-1185">Reference proteome</keyword>
<gene>
    <name evidence="2" type="ORF">Stube_55530</name>
</gene>
<comment type="caution">
    <text evidence="2">The sequence shown here is derived from an EMBL/GenBank/DDBJ whole genome shotgun (WGS) entry which is preliminary data.</text>
</comment>
<dbReference type="InterPro" id="IPR025359">
    <property type="entry name" value="SduA_C"/>
</dbReference>
<dbReference type="Pfam" id="PF14082">
    <property type="entry name" value="SduA_C"/>
    <property type="match status" value="1"/>
</dbReference>
<evidence type="ECO:0000313" key="3">
    <source>
        <dbReference type="Proteomes" id="UP000431826"/>
    </source>
</evidence>
<reference evidence="2 3" key="1">
    <citation type="submission" date="2019-12" db="EMBL/GenBank/DDBJ databases">
        <title>Whole genome shotgun sequence of Streptomyces tubercidicus NBRC 13090.</title>
        <authorList>
            <person name="Ichikawa N."/>
            <person name="Kimura A."/>
            <person name="Kitahashi Y."/>
            <person name="Komaki H."/>
            <person name="Tamura T."/>
        </authorList>
    </citation>
    <scope>NUCLEOTIDE SEQUENCE [LARGE SCALE GENOMIC DNA]</scope>
    <source>
        <strain evidence="2 3">NBRC 13090</strain>
    </source>
</reference>
<sequence length="332" mass="37619">MVRMLQDSVDYAEGRIQRPDFDMQYHLFQRRIPDETYRKFVADALVNRFRFVSEMGRKYLSDHPEADAEAVLSYIDSLELDARFINPPTDRSGRYLLLRGSAEYFVWMERVLRDRIDIADPEEAATRIVTSPDALALLAADADGQTLLRAAELRRRAAGLDVLRTVAEDRSATEADLQRALEGQHWIFGGRYIGEAARRRLTPGDEVDIPLIRGDGALHVVELKRSMSLGGPLLKRYRNAWVPTAAVHDAVAQAVNYLVGLDENHQRIREEFGIESRRASAVVLIGHPALQPEVPEHEVNEALRVFNTHINRIEVLTYKDLLGNAERSLGEP</sequence>
<organism evidence="2 3">
    <name type="scientific">Streptomyces tubercidicus</name>
    <dbReference type="NCBI Taxonomy" id="47759"/>
    <lineage>
        <taxon>Bacteria</taxon>
        <taxon>Bacillati</taxon>
        <taxon>Actinomycetota</taxon>
        <taxon>Actinomycetes</taxon>
        <taxon>Kitasatosporales</taxon>
        <taxon>Streptomycetaceae</taxon>
        <taxon>Streptomyces</taxon>
    </lineage>
</organism>
<dbReference type="Proteomes" id="UP000431826">
    <property type="component" value="Unassembled WGS sequence"/>
</dbReference>
<dbReference type="EMBL" id="BLIR01000003">
    <property type="protein sequence ID" value="GFE40880.1"/>
    <property type="molecule type" value="Genomic_DNA"/>
</dbReference>
<evidence type="ECO:0000313" key="2">
    <source>
        <dbReference type="EMBL" id="GFE40880.1"/>
    </source>
</evidence>
<protein>
    <recommendedName>
        <fullName evidence="1">Shedu protein SduA C-terminal domain-containing protein</fullName>
    </recommendedName>
</protein>
<dbReference type="AlphaFoldDB" id="A0A640V0E2"/>
<evidence type="ECO:0000259" key="1">
    <source>
        <dbReference type="Pfam" id="PF14082"/>
    </source>
</evidence>
<name>A0A640V0E2_9ACTN</name>